<dbReference type="EMBL" id="JBBPBN010000012">
    <property type="protein sequence ID" value="KAK9028196.1"/>
    <property type="molecule type" value="Genomic_DNA"/>
</dbReference>
<evidence type="ECO:0000256" key="1">
    <source>
        <dbReference type="SAM" id="MobiDB-lite"/>
    </source>
</evidence>
<organism evidence="2 3">
    <name type="scientific">Hibiscus sabdariffa</name>
    <name type="common">roselle</name>
    <dbReference type="NCBI Taxonomy" id="183260"/>
    <lineage>
        <taxon>Eukaryota</taxon>
        <taxon>Viridiplantae</taxon>
        <taxon>Streptophyta</taxon>
        <taxon>Embryophyta</taxon>
        <taxon>Tracheophyta</taxon>
        <taxon>Spermatophyta</taxon>
        <taxon>Magnoliopsida</taxon>
        <taxon>eudicotyledons</taxon>
        <taxon>Gunneridae</taxon>
        <taxon>Pentapetalae</taxon>
        <taxon>rosids</taxon>
        <taxon>malvids</taxon>
        <taxon>Malvales</taxon>
        <taxon>Malvaceae</taxon>
        <taxon>Malvoideae</taxon>
        <taxon>Hibiscus</taxon>
    </lineage>
</organism>
<comment type="caution">
    <text evidence="2">The sequence shown here is derived from an EMBL/GenBank/DDBJ whole genome shotgun (WGS) entry which is preliminary data.</text>
</comment>
<evidence type="ECO:0000313" key="2">
    <source>
        <dbReference type="EMBL" id="KAK9028196.1"/>
    </source>
</evidence>
<name>A0ABR2SSE4_9ROSI</name>
<dbReference type="Proteomes" id="UP001396334">
    <property type="component" value="Unassembled WGS sequence"/>
</dbReference>
<evidence type="ECO:0000313" key="3">
    <source>
        <dbReference type="Proteomes" id="UP001396334"/>
    </source>
</evidence>
<keyword evidence="3" id="KW-1185">Reference proteome</keyword>
<reference evidence="2 3" key="1">
    <citation type="journal article" date="2024" name="G3 (Bethesda)">
        <title>Genome assembly of Hibiscus sabdariffa L. provides insights into metabolisms of medicinal natural products.</title>
        <authorList>
            <person name="Kim T."/>
        </authorList>
    </citation>
    <scope>NUCLEOTIDE SEQUENCE [LARGE SCALE GENOMIC DNA]</scope>
    <source>
        <strain evidence="2">TK-2024</strain>
        <tissue evidence="2">Old leaves</tissue>
    </source>
</reference>
<gene>
    <name evidence="2" type="ORF">V6N11_068007</name>
</gene>
<proteinExistence type="predicted"/>
<feature type="compositionally biased region" description="Low complexity" evidence="1">
    <location>
        <begin position="38"/>
        <end position="49"/>
    </location>
</feature>
<accession>A0ABR2SSE4</accession>
<feature type="region of interest" description="Disordered" evidence="1">
    <location>
        <begin position="27"/>
        <end position="74"/>
    </location>
</feature>
<sequence length="137" mass="14878">MSKGKSSTSMKQIATFHVRKPLQLNLADFPMLSRNGHKASSSKQSSSPKNDSRLDRSRHSSIIFPENSDPNIQNSVSSLAVNNLVGEHLKKPLDPIIPVPPKPGHTQENVSVDMQHDAHSVDVLVIVGDAHGSAMLE</sequence>
<protein>
    <submittedName>
        <fullName evidence="2">Uncharacterized protein</fullName>
    </submittedName>
</protein>